<reference evidence="3 4" key="1">
    <citation type="submission" date="2018-05" db="EMBL/GenBank/DDBJ databases">
        <title>Streptomyces venezuelae.</title>
        <authorList>
            <person name="Kim W."/>
            <person name="Lee N."/>
            <person name="Cho B.-K."/>
        </authorList>
    </citation>
    <scope>NUCLEOTIDE SEQUENCE [LARGE SCALE GENOMIC DNA]</scope>
    <source>
        <strain evidence="3 4">ATCC 21018</strain>
    </source>
</reference>
<evidence type="ECO:0000313" key="3">
    <source>
        <dbReference type="EMBL" id="QES53127.1"/>
    </source>
</evidence>
<dbReference type="Proteomes" id="UP000324101">
    <property type="component" value="Chromosome"/>
</dbReference>
<sequence>MAASTSRVGFGFGFGGTGGVPGLPGPLLPTRRYFLDNCTGSRVVRPRRYAGTMTEQAPRPKPAGLLYEDFGTGRHRESSLVRHALGSVYEEELVAGLAGGIGFMYFVFEYAGHPPLLTIVAQAHPDPWVEAALDRLRVPYEVTHGSRPRWDRVHAALDAGRPVFCTVDRSRLPWHGGTPDEMAAADPYTVVLAGYEGDSLYVEDGAPAAYRITAREFGEAWTGHRKGRHRMLVPSGPAVGDPDVDGAVAATAARLTGPVLGNRFDVNFGFSGMEKLAAQLRDVRTRTGWERRFGSPEAFLAGTRRLYACLEEEWTAPGATRPLYADFLDRAGRPEAAALFRDSAGNWSRLAELARAAAPDADAPERRVLFDELAGLVDGSLALERRAVALL</sequence>
<feature type="domain" description="Butirosin biosynthesis protein H N-terminal" evidence="1">
    <location>
        <begin position="80"/>
        <end position="204"/>
    </location>
</feature>
<gene>
    <name evidence="3" type="ORF">DEJ51_01705</name>
</gene>
<dbReference type="Pfam" id="PF14399">
    <property type="entry name" value="BtrH_N"/>
    <property type="match status" value="1"/>
</dbReference>
<feature type="domain" description="DUF4872" evidence="2">
    <location>
        <begin position="244"/>
        <end position="389"/>
    </location>
</feature>
<dbReference type="InterPro" id="IPR032369">
    <property type="entry name" value="DUF4872"/>
</dbReference>
<dbReference type="AlphaFoldDB" id="A0A5P2DFY7"/>
<evidence type="ECO:0000259" key="2">
    <source>
        <dbReference type="Pfam" id="PF16169"/>
    </source>
</evidence>
<dbReference type="Pfam" id="PF16169">
    <property type="entry name" value="DUF4872"/>
    <property type="match status" value="1"/>
</dbReference>
<accession>A0A5P2DFY7</accession>
<evidence type="ECO:0008006" key="5">
    <source>
        <dbReference type="Google" id="ProtNLM"/>
    </source>
</evidence>
<proteinExistence type="predicted"/>
<dbReference type="EMBL" id="CP029189">
    <property type="protein sequence ID" value="QES53127.1"/>
    <property type="molecule type" value="Genomic_DNA"/>
</dbReference>
<dbReference type="InterPro" id="IPR026935">
    <property type="entry name" value="BtrH_N"/>
</dbReference>
<evidence type="ECO:0000259" key="1">
    <source>
        <dbReference type="Pfam" id="PF14399"/>
    </source>
</evidence>
<evidence type="ECO:0000313" key="4">
    <source>
        <dbReference type="Proteomes" id="UP000324101"/>
    </source>
</evidence>
<name>A0A5P2DFY7_STRVZ</name>
<dbReference type="OrthoDB" id="3837807at2"/>
<protein>
    <recommendedName>
        <fullName evidence="5">DUF4872 domain-containing protein</fullName>
    </recommendedName>
</protein>
<organism evidence="3 4">
    <name type="scientific">Streptomyces venezuelae</name>
    <dbReference type="NCBI Taxonomy" id="54571"/>
    <lineage>
        <taxon>Bacteria</taxon>
        <taxon>Bacillati</taxon>
        <taxon>Actinomycetota</taxon>
        <taxon>Actinomycetes</taxon>
        <taxon>Kitasatosporales</taxon>
        <taxon>Streptomycetaceae</taxon>
        <taxon>Streptomyces</taxon>
    </lineage>
</organism>